<organism evidence="3 4">
    <name type="scientific">Cymbomonas tetramitiformis</name>
    <dbReference type="NCBI Taxonomy" id="36881"/>
    <lineage>
        <taxon>Eukaryota</taxon>
        <taxon>Viridiplantae</taxon>
        <taxon>Chlorophyta</taxon>
        <taxon>Pyramimonadophyceae</taxon>
        <taxon>Pyramimonadales</taxon>
        <taxon>Pyramimonadaceae</taxon>
        <taxon>Cymbomonas</taxon>
    </lineage>
</organism>
<keyword evidence="2" id="KW-0732">Signal</keyword>
<keyword evidence="4" id="KW-1185">Reference proteome</keyword>
<dbReference type="EMBL" id="LGRX02034840">
    <property type="protein sequence ID" value="KAK3236795.1"/>
    <property type="molecule type" value="Genomic_DNA"/>
</dbReference>
<gene>
    <name evidence="3" type="ORF">CYMTET_53082</name>
</gene>
<feature type="region of interest" description="Disordered" evidence="1">
    <location>
        <begin position="184"/>
        <end position="216"/>
    </location>
</feature>
<protein>
    <recommendedName>
        <fullName evidence="5">Transmembrane protein</fullName>
    </recommendedName>
</protein>
<feature type="region of interest" description="Disordered" evidence="1">
    <location>
        <begin position="116"/>
        <end position="145"/>
    </location>
</feature>
<reference evidence="3 4" key="1">
    <citation type="journal article" date="2015" name="Genome Biol. Evol.">
        <title>Comparative Genomics of a Bacterivorous Green Alga Reveals Evolutionary Causalities and Consequences of Phago-Mixotrophic Mode of Nutrition.</title>
        <authorList>
            <person name="Burns J.A."/>
            <person name="Paasch A."/>
            <person name="Narechania A."/>
            <person name="Kim E."/>
        </authorList>
    </citation>
    <scope>NUCLEOTIDE SEQUENCE [LARGE SCALE GENOMIC DNA]</scope>
    <source>
        <strain evidence="3 4">PLY_AMNH</strain>
    </source>
</reference>
<feature type="region of interest" description="Disordered" evidence="1">
    <location>
        <begin position="300"/>
        <end position="324"/>
    </location>
</feature>
<name>A0AAE0BJ45_9CHLO</name>
<comment type="caution">
    <text evidence="3">The sequence shown here is derived from an EMBL/GenBank/DDBJ whole genome shotgun (WGS) entry which is preliminary data.</text>
</comment>
<evidence type="ECO:0000256" key="1">
    <source>
        <dbReference type="SAM" id="MobiDB-lite"/>
    </source>
</evidence>
<sequence length="479" mass="52182">MRFAIFAFVGIGFFLATRFQKAAVVEIAALSDSSGKQADFWNCFVSRERFSGCFSAHQDSGASGHKHFGNSRRVLHGLFSGDTNKDPGKDDRLQFSREDHMDLYTVKRDRDRAWQLAAEQSTSQQRPAVETDAARRKQDEEETTALESRLQKVSVEERLAQLKERNAIWTNPLPTMNILRVQGHDEDDTGAPAGQSQASEAEHRLTTPPPSAPLSGAFNDGVLALLGTGEKKAESREDKAAGREDVAGKEGAEGAVTATKVGDQNARIDLGLEAVKTGGELLKKTVNVEGIPAANAGRRDWAGLSSHKPGESTERVNGVNMSSSTKTRLGNISVADRLNQLARKRMGQNAQKLAGALDSSLAMIERELEASKEHIMAYPPPALMKEVKSQYSVIEERLQAIDLTRQHAKDKVTDSLGYFLNMASGPDSASARLSQLQAARPERVSDTEILDSIIGKLPPLADVFLLNNASAPPPLDRDW</sequence>
<dbReference type="AlphaFoldDB" id="A0AAE0BJ45"/>
<feature type="signal peptide" evidence="2">
    <location>
        <begin position="1"/>
        <end position="22"/>
    </location>
</feature>
<feature type="region of interest" description="Disordered" evidence="1">
    <location>
        <begin position="230"/>
        <end position="251"/>
    </location>
</feature>
<evidence type="ECO:0000313" key="3">
    <source>
        <dbReference type="EMBL" id="KAK3236795.1"/>
    </source>
</evidence>
<proteinExistence type="predicted"/>
<evidence type="ECO:0000256" key="2">
    <source>
        <dbReference type="SAM" id="SignalP"/>
    </source>
</evidence>
<evidence type="ECO:0008006" key="5">
    <source>
        <dbReference type="Google" id="ProtNLM"/>
    </source>
</evidence>
<accession>A0AAE0BJ45</accession>
<feature type="chain" id="PRO_5042015816" description="Transmembrane protein" evidence="2">
    <location>
        <begin position="23"/>
        <end position="479"/>
    </location>
</feature>
<dbReference type="Proteomes" id="UP001190700">
    <property type="component" value="Unassembled WGS sequence"/>
</dbReference>
<evidence type="ECO:0000313" key="4">
    <source>
        <dbReference type="Proteomes" id="UP001190700"/>
    </source>
</evidence>